<proteinExistence type="inferred from homology"/>
<name>A0A5P1X053_9LACO</name>
<evidence type="ECO:0000313" key="15">
    <source>
        <dbReference type="EMBL" id="QER67270.1"/>
    </source>
</evidence>
<comment type="catalytic activity">
    <reaction evidence="1 11">
        <text>[protein]-peptidylproline (omega=180) = [protein]-peptidylproline (omega=0)</text>
        <dbReference type="Rhea" id="RHEA:16237"/>
        <dbReference type="Rhea" id="RHEA-COMP:10747"/>
        <dbReference type="Rhea" id="RHEA-COMP:10748"/>
        <dbReference type="ChEBI" id="CHEBI:83833"/>
        <dbReference type="ChEBI" id="CHEBI:83834"/>
        <dbReference type="EC" id="5.2.1.8"/>
    </reaction>
</comment>
<dbReference type="Gene3D" id="3.10.50.40">
    <property type="match status" value="1"/>
</dbReference>
<dbReference type="OrthoDB" id="14196at2"/>
<dbReference type="GO" id="GO:0005886">
    <property type="term" value="C:plasma membrane"/>
    <property type="evidence" value="ECO:0007669"/>
    <property type="project" value="UniProtKB-SubCell"/>
</dbReference>
<dbReference type="AlphaFoldDB" id="A0A5P1X053"/>
<dbReference type="EC" id="5.2.1.8" evidence="11"/>
<comment type="subcellular location">
    <subcellularLocation>
        <location evidence="2">Cell membrane</location>
        <topology evidence="2">Lipid-anchor</topology>
    </subcellularLocation>
</comment>
<reference evidence="15 16" key="1">
    <citation type="submission" date="2019-09" db="EMBL/GenBank/DDBJ databases">
        <title>Complete Genome Sequence of Lactobacillus nenjiangensis SH-Y15, isolated from sauerkraut.</title>
        <authorList>
            <person name="Yang H."/>
        </authorList>
    </citation>
    <scope>NUCLEOTIDE SEQUENCE [LARGE SCALE GENOMIC DNA]</scope>
    <source>
        <strain evidence="15 16">SH-Y15</strain>
    </source>
</reference>
<dbReference type="GO" id="GO:0006457">
    <property type="term" value="P:protein folding"/>
    <property type="evidence" value="ECO:0007669"/>
    <property type="project" value="UniProtKB-UniRule"/>
</dbReference>
<dbReference type="PROSITE" id="PS50198">
    <property type="entry name" value="PPIC_PPIASE_2"/>
    <property type="match status" value="1"/>
</dbReference>
<keyword evidence="10" id="KW-0449">Lipoprotein</keyword>
<dbReference type="EMBL" id="CP043939">
    <property type="protein sequence ID" value="QER67270.1"/>
    <property type="molecule type" value="Genomic_DNA"/>
</dbReference>
<dbReference type="PANTHER" id="PTHR47245:SF1">
    <property type="entry name" value="FOLDASE PROTEIN PRSA"/>
    <property type="match status" value="1"/>
</dbReference>
<evidence type="ECO:0000256" key="8">
    <source>
        <dbReference type="ARBA" id="ARBA00023139"/>
    </source>
</evidence>
<dbReference type="InterPro" id="IPR050245">
    <property type="entry name" value="PrsA_foldase"/>
</dbReference>
<evidence type="ECO:0000256" key="11">
    <source>
        <dbReference type="HAMAP-Rule" id="MF_01145"/>
    </source>
</evidence>
<feature type="compositionally biased region" description="Low complexity" evidence="12">
    <location>
        <begin position="293"/>
        <end position="324"/>
    </location>
</feature>
<feature type="chain" id="PRO_5038444090" description="Foldase protein PrsA" evidence="13">
    <location>
        <begin position="19"/>
        <end position="324"/>
    </location>
</feature>
<evidence type="ECO:0000256" key="2">
    <source>
        <dbReference type="ARBA" id="ARBA00004193"/>
    </source>
</evidence>
<dbReference type="PANTHER" id="PTHR47245">
    <property type="entry name" value="PEPTIDYLPROLYL ISOMERASE"/>
    <property type="match status" value="1"/>
</dbReference>
<evidence type="ECO:0000256" key="13">
    <source>
        <dbReference type="SAM" id="SignalP"/>
    </source>
</evidence>
<evidence type="ECO:0000256" key="5">
    <source>
        <dbReference type="ARBA" id="ARBA00022729"/>
    </source>
</evidence>
<comment type="function">
    <text evidence="11">Plays a major role in protein secretion by helping the post-translocational extracellular folding of several secreted proteins.</text>
</comment>
<dbReference type="SUPFAM" id="SSF54534">
    <property type="entry name" value="FKBP-like"/>
    <property type="match status" value="1"/>
</dbReference>
<evidence type="ECO:0000256" key="3">
    <source>
        <dbReference type="ARBA" id="ARBA00006071"/>
    </source>
</evidence>
<dbReference type="Proteomes" id="UP000325295">
    <property type="component" value="Chromosome"/>
</dbReference>
<dbReference type="KEGG" id="lnn:F0161_04985"/>
<protein>
    <recommendedName>
        <fullName evidence="11">Foldase protein PrsA</fullName>
        <ecNumber evidence="11">5.2.1.8</ecNumber>
    </recommendedName>
</protein>
<evidence type="ECO:0000256" key="9">
    <source>
        <dbReference type="ARBA" id="ARBA00023235"/>
    </source>
</evidence>
<keyword evidence="4 11" id="KW-1003">Cell membrane</keyword>
<dbReference type="InterPro" id="IPR046357">
    <property type="entry name" value="PPIase_dom_sf"/>
</dbReference>
<dbReference type="GO" id="GO:0003755">
    <property type="term" value="F:peptidyl-prolyl cis-trans isomerase activity"/>
    <property type="evidence" value="ECO:0007669"/>
    <property type="project" value="UniProtKB-UniRule"/>
</dbReference>
<sequence>MKKWLAILAGLVIMIPLAACGNKAVATTSGGKITESAYYSSMKSTSSGKQVLQQMILNKVLEKEYGDNVKKSEVTKEYNAYKAQYGSSFSSVLSQSGMTASSLKEQIRSNLLLKEAVKDYSKITQAQIDKQWKKFEPEVTTAHILVSSKDDAQSVIDELNSASSDKKWSTFKKLAKSKSTDTTTASTGGKLSAFDNTDTTLASAYRKAAFQLKTGEYSAEPVKTSDGYEVIYMIKHPNKGTEKSNRAKLKDQIITSNMNNSTKLHNVVSKVLKKGHVSIKDNDLKSILDDYLTSSSSSSSTSSSTSSSSTSSSSSSDSSSSASE</sequence>
<keyword evidence="7 11" id="KW-0472">Membrane</keyword>
<feature type="region of interest" description="Disordered" evidence="12">
    <location>
        <begin position="292"/>
        <end position="324"/>
    </location>
</feature>
<evidence type="ECO:0000256" key="1">
    <source>
        <dbReference type="ARBA" id="ARBA00000971"/>
    </source>
</evidence>
<keyword evidence="6 11" id="KW-0697">Rotamase</keyword>
<dbReference type="RefSeq" id="WP_150203903.1">
    <property type="nucleotide sequence ID" value="NZ_CAUQTN010000119.1"/>
</dbReference>
<keyword evidence="5 11" id="KW-0732">Signal</keyword>
<evidence type="ECO:0000256" key="10">
    <source>
        <dbReference type="ARBA" id="ARBA00023288"/>
    </source>
</evidence>
<dbReference type="InterPro" id="IPR023059">
    <property type="entry name" value="Foldase_PrsA"/>
</dbReference>
<keyword evidence="9 11" id="KW-0413">Isomerase</keyword>
<gene>
    <name evidence="11" type="primary">prsA</name>
    <name evidence="15" type="ORF">F0161_04985</name>
</gene>
<evidence type="ECO:0000313" key="16">
    <source>
        <dbReference type="Proteomes" id="UP000325295"/>
    </source>
</evidence>
<feature type="signal peptide" evidence="13">
    <location>
        <begin position="1"/>
        <end position="18"/>
    </location>
</feature>
<dbReference type="HAMAP" id="MF_01145">
    <property type="entry name" value="Foldase_PrsA"/>
    <property type="match status" value="1"/>
</dbReference>
<evidence type="ECO:0000256" key="4">
    <source>
        <dbReference type="ARBA" id="ARBA00022475"/>
    </source>
</evidence>
<evidence type="ECO:0000256" key="12">
    <source>
        <dbReference type="SAM" id="MobiDB-lite"/>
    </source>
</evidence>
<dbReference type="Gene3D" id="1.10.4030.10">
    <property type="entry name" value="Porin chaperone SurA, peptide-binding domain"/>
    <property type="match status" value="1"/>
</dbReference>
<organism evidence="15 16">
    <name type="scientific">Paucilactobacillus nenjiangensis</name>
    <dbReference type="NCBI Taxonomy" id="1296540"/>
    <lineage>
        <taxon>Bacteria</taxon>
        <taxon>Bacillati</taxon>
        <taxon>Bacillota</taxon>
        <taxon>Bacilli</taxon>
        <taxon>Lactobacillales</taxon>
        <taxon>Lactobacillaceae</taxon>
        <taxon>Paucilactobacillus</taxon>
    </lineage>
</organism>
<evidence type="ECO:0000259" key="14">
    <source>
        <dbReference type="PROSITE" id="PS50198"/>
    </source>
</evidence>
<dbReference type="NCBIfam" id="NF003356">
    <property type="entry name" value="PRK04405.1"/>
    <property type="match status" value="1"/>
</dbReference>
<dbReference type="InterPro" id="IPR000297">
    <property type="entry name" value="PPIase_PpiC"/>
</dbReference>
<keyword evidence="16" id="KW-1185">Reference proteome</keyword>
<dbReference type="Pfam" id="PF00639">
    <property type="entry name" value="Rotamase"/>
    <property type="match status" value="1"/>
</dbReference>
<accession>A0A5P1X053</accession>
<dbReference type="InterPro" id="IPR027304">
    <property type="entry name" value="Trigger_fact/SurA_dom_sf"/>
</dbReference>
<feature type="domain" description="PpiC" evidence="14">
    <location>
        <begin position="136"/>
        <end position="235"/>
    </location>
</feature>
<evidence type="ECO:0000256" key="7">
    <source>
        <dbReference type="ARBA" id="ARBA00023136"/>
    </source>
</evidence>
<keyword evidence="8" id="KW-0564">Palmitate</keyword>
<evidence type="ECO:0000256" key="6">
    <source>
        <dbReference type="ARBA" id="ARBA00023110"/>
    </source>
</evidence>
<comment type="similarity">
    <text evidence="3 11">Belongs to the PrsA family.</text>
</comment>
<dbReference type="SUPFAM" id="SSF109998">
    <property type="entry name" value="Triger factor/SurA peptide-binding domain-like"/>
    <property type="match status" value="1"/>
</dbReference>